<dbReference type="InterPro" id="IPR051911">
    <property type="entry name" value="SDR_oxidoreductase"/>
</dbReference>
<dbReference type="PROSITE" id="PS00061">
    <property type="entry name" value="ADH_SHORT"/>
    <property type="match status" value="1"/>
</dbReference>
<evidence type="ECO:0000259" key="4">
    <source>
        <dbReference type="SMART" id="SM00822"/>
    </source>
</evidence>
<evidence type="ECO:0000313" key="6">
    <source>
        <dbReference type="Proteomes" id="UP001172082"/>
    </source>
</evidence>
<dbReference type="InterPro" id="IPR020904">
    <property type="entry name" value="Sc_DH/Rdtase_CS"/>
</dbReference>
<dbReference type="InterPro" id="IPR002347">
    <property type="entry name" value="SDR_fam"/>
</dbReference>
<dbReference type="PANTHER" id="PTHR43976:SF16">
    <property type="entry name" value="SHORT-CHAIN DEHYDROGENASE_REDUCTASE FAMILY PROTEIN"/>
    <property type="match status" value="1"/>
</dbReference>
<dbReference type="RefSeq" id="WP_346750788.1">
    <property type="nucleotide sequence ID" value="NZ_JAUJEA010000001.1"/>
</dbReference>
<organism evidence="5 6">
    <name type="scientific">Splendidivirga corallicola</name>
    <dbReference type="NCBI Taxonomy" id="3051826"/>
    <lineage>
        <taxon>Bacteria</taxon>
        <taxon>Pseudomonadati</taxon>
        <taxon>Bacteroidota</taxon>
        <taxon>Cytophagia</taxon>
        <taxon>Cytophagales</taxon>
        <taxon>Splendidivirgaceae</taxon>
        <taxon>Splendidivirga</taxon>
    </lineage>
</organism>
<evidence type="ECO:0000313" key="5">
    <source>
        <dbReference type="EMBL" id="MDN5200768.1"/>
    </source>
</evidence>
<dbReference type="PRINTS" id="PR00081">
    <property type="entry name" value="GDHRDH"/>
</dbReference>
<dbReference type="SUPFAM" id="SSF51735">
    <property type="entry name" value="NAD(P)-binding Rossmann-fold domains"/>
    <property type="match status" value="1"/>
</dbReference>
<dbReference type="Pfam" id="PF00106">
    <property type="entry name" value="adh_short"/>
    <property type="match status" value="1"/>
</dbReference>
<dbReference type="InterPro" id="IPR057326">
    <property type="entry name" value="KR_dom"/>
</dbReference>
<dbReference type="PANTHER" id="PTHR43976">
    <property type="entry name" value="SHORT CHAIN DEHYDROGENASE"/>
    <property type="match status" value="1"/>
</dbReference>
<proteinExistence type="inferred from homology"/>
<feature type="domain" description="Ketoreductase" evidence="4">
    <location>
        <begin position="3"/>
        <end position="163"/>
    </location>
</feature>
<dbReference type="Proteomes" id="UP001172082">
    <property type="component" value="Unassembled WGS sequence"/>
</dbReference>
<reference evidence="5" key="1">
    <citation type="submission" date="2023-06" db="EMBL/GenBank/DDBJ databases">
        <title>Genomic of Parafulvivirga corallium.</title>
        <authorList>
            <person name="Wang G."/>
        </authorList>
    </citation>
    <scope>NUCLEOTIDE SEQUENCE</scope>
    <source>
        <strain evidence="5">BMA10</strain>
    </source>
</reference>
<comment type="similarity">
    <text evidence="1 3">Belongs to the short-chain dehydrogenases/reductases (SDR) family.</text>
</comment>
<evidence type="ECO:0000256" key="3">
    <source>
        <dbReference type="RuleBase" id="RU000363"/>
    </source>
</evidence>
<keyword evidence="2 5" id="KW-0560">Oxidoreductase</keyword>
<name>A0ABT8KKL5_9BACT</name>
<protein>
    <submittedName>
        <fullName evidence="5">SDR family oxidoreductase</fullName>
        <ecNumber evidence="5">1.1.-.-</ecNumber>
    </submittedName>
</protein>
<keyword evidence="6" id="KW-1185">Reference proteome</keyword>
<dbReference type="PRINTS" id="PR00080">
    <property type="entry name" value="SDRFAMILY"/>
</dbReference>
<sequence length="268" mass="29356">MSKVVLITGASSGIGEAIANYLSQHGYKVYGTSRNPQSNSNGKFRVLKMDVNNEGEIKEALKVIVEQEGRVDVLINNAGLGIAGSVEETDLEQIQKVMNTNVFGVIKVCRAILPIMRKQNDGLIINVSSIGGYVGLPFRGIYSASKFALEGLSEALSMEVKSFGIKTCLLQLGDFNTNINANRLVGTASSESPYYSAFDKILNQINEEVAEASDPILVAQVVEKIIKKKKPKLRYVIGKPLQKLTIPLKKILPGRLFEKILSNHYQLK</sequence>
<dbReference type="InterPro" id="IPR036291">
    <property type="entry name" value="NAD(P)-bd_dom_sf"/>
</dbReference>
<comment type="caution">
    <text evidence="5">The sequence shown here is derived from an EMBL/GenBank/DDBJ whole genome shotgun (WGS) entry which is preliminary data.</text>
</comment>
<dbReference type="EC" id="1.1.-.-" evidence="5"/>
<dbReference type="SMART" id="SM00822">
    <property type="entry name" value="PKS_KR"/>
    <property type="match status" value="1"/>
</dbReference>
<dbReference type="CDD" id="cd05374">
    <property type="entry name" value="17beta-HSD-like_SDR_c"/>
    <property type="match status" value="1"/>
</dbReference>
<evidence type="ECO:0000256" key="2">
    <source>
        <dbReference type="ARBA" id="ARBA00023002"/>
    </source>
</evidence>
<dbReference type="GO" id="GO:0016491">
    <property type="term" value="F:oxidoreductase activity"/>
    <property type="evidence" value="ECO:0007669"/>
    <property type="project" value="UniProtKB-KW"/>
</dbReference>
<dbReference type="EMBL" id="JAUJEA010000001">
    <property type="protein sequence ID" value="MDN5200768.1"/>
    <property type="molecule type" value="Genomic_DNA"/>
</dbReference>
<dbReference type="Gene3D" id="3.40.50.720">
    <property type="entry name" value="NAD(P)-binding Rossmann-like Domain"/>
    <property type="match status" value="1"/>
</dbReference>
<gene>
    <name evidence="5" type="ORF">QQ008_05335</name>
</gene>
<evidence type="ECO:0000256" key="1">
    <source>
        <dbReference type="ARBA" id="ARBA00006484"/>
    </source>
</evidence>
<accession>A0ABT8KKL5</accession>